<sequence length="179" mass="19633">EVQLRGGKLADSELDRWKAQALIAPEPDVPAAAAPREIVPSFRGQDQSAVQKEAMARLVRSFVRGRALEVSSLARGAGSHDASFDRELSEMRLKPLTAEGVEWAIPFLYVLDAVVELPPGISRYSLPATVRIRLAPHAGHGPDTVLLQLANAEEGQAMSLFLRASSKHLQRQASWHRDR</sequence>
<evidence type="ECO:0000313" key="1">
    <source>
        <dbReference type="EMBL" id="CAE7487761.1"/>
    </source>
</evidence>
<feature type="non-terminal residue" evidence="1">
    <location>
        <position position="1"/>
    </location>
</feature>
<dbReference type="AlphaFoldDB" id="A0A812SJ81"/>
<dbReference type="EMBL" id="CAJNJA010022166">
    <property type="protein sequence ID" value="CAE7487761.1"/>
    <property type="molecule type" value="Genomic_DNA"/>
</dbReference>
<accession>A0A812SJ81</accession>
<keyword evidence="2" id="KW-1185">Reference proteome</keyword>
<reference evidence="1" key="1">
    <citation type="submission" date="2021-02" db="EMBL/GenBank/DDBJ databases">
        <authorList>
            <person name="Dougan E. K."/>
            <person name="Rhodes N."/>
            <person name="Thang M."/>
            <person name="Chan C."/>
        </authorList>
    </citation>
    <scope>NUCLEOTIDE SEQUENCE</scope>
</reference>
<protein>
    <submittedName>
        <fullName evidence="1">Uncharacterized protein</fullName>
    </submittedName>
</protein>
<gene>
    <name evidence="1" type="ORF">SNEC2469_LOCUS13862</name>
</gene>
<name>A0A812SJ81_9DINO</name>
<evidence type="ECO:0000313" key="2">
    <source>
        <dbReference type="Proteomes" id="UP000601435"/>
    </source>
</evidence>
<dbReference type="OrthoDB" id="487511at2759"/>
<feature type="non-terminal residue" evidence="1">
    <location>
        <position position="179"/>
    </location>
</feature>
<organism evidence="1 2">
    <name type="scientific">Symbiodinium necroappetens</name>
    <dbReference type="NCBI Taxonomy" id="1628268"/>
    <lineage>
        <taxon>Eukaryota</taxon>
        <taxon>Sar</taxon>
        <taxon>Alveolata</taxon>
        <taxon>Dinophyceae</taxon>
        <taxon>Suessiales</taxon>
        <taxon>Symbiodiniaceae</taxon>
        <taxon>Symbiodinium</taxon>
    </lineage>
</organism>
<dbReference type="Proteomes" id="UP000601435">
    <property type="component" value="Unassembled WGS sequence"/>
</dbReference>
<comment type="caution">
    <text evidence="1">The sequence shown here is derived from an EMBL/GenBank/DDBJ whole genome shotgun (WGS) entry which is preliminary data.</text>
</comment>
<proteinExistence type="predicted"/>